<proteinExistence type="predicted"/>
<evidence type="ECO:0000256" key="1">
    <source>
        <dbReference type="SAM" id="MobiDB-lite"/>
    </source>
</evidence>
<organism evidence="2 3">
    <name type="scientific">Candidatus Nitrosymbiomonas proteolyticus</name>
    <dbReference type="NCBI Taxonomy" id="2608984"/>
    <lineage>
        <taxon>Bacteria</taxon>
        <taxon>Bacillati</taxon>
        <taxon>Armatimonadota</taxon>
        <taxon>Armatimonadota incertae sedis</taxon>
        <taxon>Candidatus Nitrosymbiomonas</taxon>
    </lineage>
</organism>
<protein>
    <submittedName>
        <fullName evidence="2">Alpha/beta hydrolase family</fullName>
    </submittedName>
</protein>
<name>A0A809RB01_9BACT</name>
<dbReference type="InterPro" id="IPR029058">
    <property type="entry name" value="AB_hydrolase_fold"/>
</dbReference>
<dbReference type="SUPFAM" id="SSF53474">
    <property type="entry name" value="alpha/beta-Hydrolases"/>
    <property type="match status" value="1"/>
</dbReference>
<dbReference type="Proteomes" id="UP000662873">
    <property type="component" value="Chromosome"/>
</dbReference>
<evidence type="ECO:0000313" key="3">
    <source>
        <dbReference type="Proteomes" id="UP000662873"/>
    </source>
</evidence>
<dbReference type="AlphaFoldDB" id="A0A809RB01"/>
<evidence type="ECO:0000313" key="2">
    <source>
        <dbReference type="EMBL" id="BBO24733.1"/>
    </source>
</evidence>
<reference evidence="2" key="1">
    <citation type="journal article" name="DNA Res.">
        <title>The physiological potential of anammox bacteria as revealed by their core genome structure.</title>
        <authorList>
            <person name="Okubo T."/>
            <person name="Toyoda A."/>
            <person name="Fukuhara K."/>
            <person name="Uchiyama I."/>
            <person name="Harigaya Y."/>
            <person name="Kuroiwa M."/>
            <person name="Suzuki T."/>
            <person name="Murakami Y."/>
            <person name="Suwa Y."/>
            <person name="Takami H."/>
        </authorList>
    </citation>
    <scope>NUCLEOTIDE SEQUENCE</scope>
    <source>
        <strain evidence="2">317325-2</strain>
    </source>
</reference>
<feature type="region of interest" description="Disordered" evidence="1">
    <location>
        <begin position="437"/>
        <end position="456"/>
    </location>
</feature>
<dbReference type="EMBL" id="AP021858">
    <property type="protein sequence ID" value="BBO24733.1"/>
    <property type="molecule type" value="Genomic_DNA"/>
</dbReference>
<dbReference type="GO" id="GO:0016787">
    <property type="term" value="F:hydrolase activity"/>
    <property type="evidence" value="ECO:0007669"/>
    <property type="project" value="UniProtKB-KW"/>
</dbReference>
<dbReference type="Gene3D" id="3.40.50.1820">
    <property type="entry name" value="alpha/beta hydrolase"/>
    <property type="match status" value="1"/>
</dbReference>
<keyword evidence="2" id="KW-0378">Hydrolase</keyword>
<sequence length="456" mass="49035">MLAVFALLVAHQASAIQATALDVGERLRAIDVLWAETPALDRRIAASPLIQEGVVFAGAGRNSEACEFLDKAAAELSGGEVSAGDAVTLRFSSPVVEPGKSAELKLGWAYLPSKPDAVSVAVAGRTVQLLPGRSVTVEVNPAWGEPDLALTPEIGYAVPTTVGTKSRTAYLTILKGGRQRIDTLSRATDPQARDLGLELQRLLAEPLTWTHETPILDWVYVGEQLDQGRKKLSELARLPFARHKQTVFRAEFPRQARGKTPPPDPQVVLIAVPGPTGGESSFFESYGRGRVALEAERRGWVFVSVRSSPSALEDALEWLQQVRGIRIRHLVVMGHGQGAGVALSAASLPIKPAAAAILAPNQASFLREWIELPLYLSVGLGDGGRLRASVESLAREIGERPDFRFDQIPNCEHFTVVAESIPAVFEFFDRFVPPVLPEPDPDGGESCSIPSSGLDS</sequence>
<dbReference type="KEGG" id="npy:NPRO_23280"/>
<gene>
    <name evidence="2" type="ORF">NPRO_23280</name>
</gene>
<accession>A0A809RB01</accession>